<dbReference type="EMBL" id="JAENIL010000094">
    <property type="protein sequence ID" value="MBK1880513.1"/>
    <property type="molecule type" value="Genomic_DNA"/>
</dbReference>
<feature type="transmembrane region" description="Helical" evidence="1">
    <location>
        <begin position="7"/>
        <end position="27"/>
    </location>
</feature>
<keyword evidence="1" id="KW-0472">Membrane</keyword>
<evidence type="ECO:0000313" key="3">
    <source>
        <dbReference type="Proteomes" id="UP000617628"/>
    </source>
</evidence>
<protein>
    <submittedName>
        <fullName evidence="2">Uncharacterized protein</fullName>
    </submittedName>
</protein>
<dbReference type="RefSeq" id="WP_200359566.1">
    <property type="nucleotide sequence ID" value="NZ_JAENIL010000094.1"/>
</dbReference>
<sequence>MITTLRTIAWLGLVLTLLPSILFFFDAISLENLKTAMTAGMILWLVFSPLVQKAKTKLVNDLR</sequence>
<keyword evidence="1" id="KW-1133">Transmembrane helix</keyword>
<dbReference type="Proteomes" id="UP000617628">
    <property type="component" value="Unassembled WGS sequence"/>
</dbReference>
<reference evidence="2" key="1">
    <citation type="submission" date="2021-01" db="EMBL/GenBank/DDBJ databases">
        <title>Modified the classification status of verrucomicrobia.</title>
        <authorList>
            <person name="Feng X."/>
        </authorList>
    </citation>
    <scope>NUCLEOTIDE SEQUENCE</scope>
    <source>
        <strain evidence="2">KCTC 13126</strain>
    </source>
</reference>
<comment type="caution">
    <text evidence="2">The sequence shown here is derived from an EMBL/GenBank/DDBJ whole genome shotgun (WGS) entry which is preliminary data.</text>
</comment>
<evidence type="ECO:0000313" key="2">
    <source>
        <dbReference type="EMBL" id="MBK1880513.1"/>
    </source>
</evidence>
<name>A0A934S267_9BACT</name>
<gene>
    <name evidence="2" type="ORF">JIN87_26745</name>
</gene>
<evidence type="ECO:0000256" key="1">
    <source>
        <dbReference type="SAM" id="Phobius"/>
    </source>
</evidence>
<keyword evidence="3" id="KW-1185">Reference proteome</keyword>
<feature type="transmembrane region" description="Helical" evidence="1">
    <location>
        <begin position="33"/>
        <end position="51"/>
    </location>
</feature>
<accession>A0A934S267</accession>
<dbReference type="AlphaFoldDB" id="A0A934S267"/>
<keyword evidence="1" id="KW-0812">Transmembrane</keyword>
<proteinExistence type="predicted"/>
<organism evidence="2 3">
    <name type="scientific">Pelagicoccus mobilis</name>
    <dbReference type="NCBI Taxonomy" id="415221"/>
    <lineage>
        <taxon>Bacteria</taxon>
        <taxon>Pseudomonadati</taxon>
        <taxon>Verrucomicrobiota</taxon>
        <taxon>Opitutia</taxon>
        <taxon>Puniceicoccales</taxon>
        <taxon>Pelagicoccaceae</taxon>
        <taxon>Pelagicoccus</taxon>
    </lineage>
</organism>